<gene>
    <name evidence="1" type="ORF">AGLY_001139</name>
</gene>
<name>A0A6G0UBF8_APHGL</name>
<dbReference type="EMBL" id="VYZN01000001">
    <property type="protein sequence ID" value="KAE9545596.1"/>
    <property type="molecule type" value="Genomic_DNA"/>
</dbReference>
<dbReference type="Proteomes" id="UP000475862">
    <property type="component" value="Unassembled WGS sequence"/>
</dbReference>
<dbReference type="AlphaFoldDB" id="A0A6G0UBF8"/>
<evidence type="ECO:0000313" key="1">
    <source>
        <dbReference type="EMBL" id="KAE9545596.1"/>
    </source>
</evidence>
<accession>A0A6G0UBF8</accession>
<reference evidence="1 2" key="1">
    <citation type="submission" date="2019-08" db="EMBL/GenBank/DDBJ databases">
        <title>The genome of the soybean aphid Biotype 1, its phylome, world population structure and adaptation to the North American continent.</title>
        <authorList>
            <person name="Giordano R."/>
            <person name="Donthu R.K."/>
            <person name="Hernandez A.G."/>
            <person name="Wright C.L."/>
            <person name="Zimin A.V."/>
        </authorList>
    </citation>
    <scope>NUCLEOTIDE SEQUENCE [LARGE SCALE GENOMIC DNA]</scope>
    <source>
        <tissue evidence="1">Whole aphids</tissue>
    </source>
</reference>
<proteinExistence type="predicted"/>
<sequence length="271" mass="31703">MRISPDMVLTWRFIIQINSINHFLSVIKHLMKSCNTPPSVNELVEISDLNRCLGLGLLGRYVNYILDSEEVMNILILKISSRRNLKHTLCSCLNWHFLSLKHRPPFSPPTGKINECFTILTVQLRNLNSIITTFVKHVRYFKFKTKHHLNSNYYKTQHNHNDFIIPRRFNIFIYTKNGLITNLVNLQKTFVNNFFSVFLAVSIWRYGPSNHHKISRTETYNFSIFRLIELSGYSAIHDNPVLKIMRESAALPLNLMGTVAELNRQKELNKI</sequence>
<evidence type="ECO:0000313" key="2">
    <source>
        <dbReference type="Proteomes" id="UP000475862"/>
    </source>
</evidence>
<comment type="caution">
    <text evidence="1">The sequence shown here is derived from an EMBL/GenBank/DDBJ whole genome shotgun (WGS) entry which is preliminary data.</text>
</comment>
<keyword evidence="2" id="KW-1185">Reference proteome</keyword>
<organism evidence="1 2">
    <name type="scientific">Aphis glycines</name>
    <name type="common">Soybean aphid</name>
    <dbReference type="NCBI Taxonomy" id="307491"/>
    <lineage>
        <taxon>Eukaryota</taxon>
        <taxon>Metazoa</taxon>
        <taxon>Ecdysozoa</taxon>
        <taxon>Arthropoda</taxon>
        <taxon>Hexapoda</taxon>
        <taxon>Insecta</taxon>
        <taxon>Pterygota</taxon>
        <taxon>Neoptera</taxon>
        <taxon>Paraneoptera</taxon>
        <taxon>Hemiptera</taxon>
        <taxon>Sternorrhyncha</taxon>
        <taxon>Aphidomorpha</taxon>
        <taxon>Aphidoidea</taxon>
        <taxon>Aphididae</taxon>
        <taxon>Aphidini</taxon>
        <taxon>Aphis</taxon>
        <taxon>Aphis</taxon>
    </lineage>
</organism>
<protein>
    <submittedName>
        <fullName evidence="1">Uncharacterized protein</fullName>
    </submittedName>
</protein>